<dbReference type="InterPro" id="IPR011045">
    <property type="entry name" value="N2O_reductase_N"/>
</dbReference>
<comment type="caution">
    <text evidence="2">The sequence shown here is derived from an EMBL/GenBank/DDBJ whole genome shotgun (WGS) entry which is preliminary data.</text>
</comment>
<proteinExistence type="predicted"/>
<feature type="region of interest" description="Disordered" evidence="1">
    <location>
        <begin position="137"/>
        <end position="158"/>
    </location>
</feature>
<dbReference type="Proteomes" id="UP001598448">
    <property type="component" value="Unassembled WGS sequence"/>
</dbReference>
<evidence type="ECO:0000313" key="3">
    <source>
        <dbReference type="Proteomes" id="UP001598448"/>
    </source>
</evidence>
<gene>
    <name evidence="2" type="ORF">ACFWJN_00360</name>
</gene>
<accession>A0ABW6FG01</accession>
<evidence type="ECO:0000313" key="2">
    <source>
        <dbReference type="EMBL" id="MFD5097437.1"/>
    </source>
</evidence>
<name>A0ABW6FG01_9ACTN</name>
<keyword evidence="3" id="KW-1185">Reference proteome</keyword>
<reference evidence="2 3" key="1">
    <citation type="submission" date="2024-09" db="EMBL/GenBank/DDBJ databases">
        <title>The Natural Products Discovery Center: Release of the First 8490 Sequenced Strains for Exploring Actinobacteria Biosynthetic Diversity.</title>
        <authorList>
            <person name="Kalkreuter E."/>
            <person name="Kautsar S.A."/>
            <person name="Yang D."/>
            <person name="Bader C.D."/>
            <person name="Teijaro C.N."/>
            <person name="Fluegel L."/>
            <person name="Davis C.M."/>
            <person name="Simpson J.R."/>
            <person name="Lauterbach L."/>
            <person name="Steele A.D."/>
            <person name="Gui C."/>
            <person name="Meng S."/>
            <person name="Li G."/>
            <person name="Viehrig K."/>
            <person name="Ye F."/>
            <person name="Su P."/>
            <person name="Kiefer A.F."/>
            <person name="Nichols A."/>
            <person name="Cepeda A.J."/>
            <person name="Yan W."/>
            <person name="Fan B."/>
            <person name="Jiang Y."/>
            <person name="Adhikari A."/>
            <person name="Zheng C.-J."/>
            <person name="Schuster L."/>
            <person name="Cowan T.M."/>
            <person name="Smanski M.J."/>
            <person name="Chevrette M.G."/>
            <person name="De Carvalho L.P.S."/>
            <person name="Shen B."/>
        </authorList>
    </citation>
    <scope>NUCLEOTIDE SEQUENCE [LARGE SCALE GENOMIC DNA]</scope>
    <source>
        <strain evidence="2 3">NPDC058348</strain>
    </source>
</reference>
<dbReference type="EMBL" id="JBHXIJ010000001">
    <property type="protein sequence ID" value="MFD5097437.1"/>
    <property type="molecule type" value="Genomic_DNA"/>
</dbReference>
<organism evidence="2 3">
    <name type="scientific">Streptomyces albidochromogenes</name>
    <dbReference type="NCBI Taxonomy" id="329524"/>
    <lineage>
        <taxon>Bacteria</taxon>
        <taxon>Bacillati</taxon>
        <taxon>Actinomycetota</taxon>
        <taxon>Actinomycetes</taxon>
        <taxon>Kitasatosporales</taxon>
        <taxon>Streptomycetaceae</taxon>
        <taxon>Streptomyces</taxon>
    </lineage>
</organism>
<protein>
    <submittedName>
        <fullName evidence="2">Uncharacterized protein</fullName>
    </submittedName>
</protein>
<dbReference type="RefSeq" id="WP_386706745.1">
    <property type="nucleotide sequence ID" value="NZ_JBHXIJ010000001.1"/>
</dbReference>
<sequence>MTMVHAGTTADPTDLAFPAAERCQRLFPWSWESGETHSAGSGAWVGETDLVMATIRHEGRVGLPKQGFVTRRPIDEASTGAPSWTFPIDRTPTALDIDPSTDTVLVTLTSGELIALDAVTGTLPARGHVQVRGVPVIPPQSPSPAPVVSSWAPATPAS</sequence>
<dbReference type="SUPFAM" id="SSF50974">
    <property type="entry name" value="Nitrous oxide reductase, N-terminal domain"/>
    <property type="match status" value="1"/>
</dbReference>
<feature type="compositionally biased region" description="Low complexity" evidence="1">
    <location>
        <begin position="146"/>
        <end position="158"/>
    </location>
</feature>
<evidence type="ECO:0000256" key="1">
    <source>
        <dbReference type="SAM" id="MobiDB-lite"/>
    </source>
</evidence>